<feature type="compositionally biased region" description="Basic and acidic residues" evidence="1">
    <location>
        <begin position="111"/>
        <end position="127"/>
    </location>
</feature>
<keyword evidence="3" id="KW-1185">Reference proteome</keyword>
<sequence length="235" mass="25265">MSTIRARLGSRSWALPRPISRAHSADHQLVAQPSSHTTQQAKVQPPTTTTVAPKSLRQQQLQRSTRFGSNVTVSIIHGAHKVYVGSAISHGVTPSTTSDDNTYEGRLPSEGQHEEEGQGAAVDDRQAMSDTSNGLTDRAQLVSVAKIVVPEMSSVGPDITASTKLDVRQSSESLHSDRVSHEEPGATIEFLNTSCSKNTLWRETNEAGKEMAPIIITAAIELQRNGEIGVCIPIP</sequence>
<organism evidence="2 3">
    <name type="scientific">Hibiscus sabdariffa</name>
    <name type="common">roselle</name>
    <dbReference type="NCBI Taxonomy" id="183260"/>
    <lineage>
        <taxon>Eukaryota</taxon>
        <taxon>Viridiplantae</taxon>
        <taxon>Streptophyta</taxon>
        <taxon>Embryophyta</taxon>
        <taxon>Tracheophyta</taxon>
        <taxon>Spermatophyta</taxon>
        <taxon>Magnoliopsida</taxon>
        <taxon>eudicotyledons</taxon>
        <taxon>Gunneridae</taxon>
        <taxon>Pentapetalae</taxon>
        <taxon>rosids</taxon>
        <taxon>malvids</taxon>
        <taxon>Malvales</taxon>
        <taxon>Malvaceae</taxon>
        <taxon>Malvoideae</taxon>
        <taxon>Hibiscus</taxon>
    </lineage>
</organism>
<feature type="region of interest" description="Disordered" evidence="1">
    <location>
        <begin position="91"/>
        <end position="135"/>
    </location>
</feature>
<evidence type="ECO:0000313" key="2">
    <source>
        <dbReference type="EMBL" id="KAK8579022.1"/>
    </source>
</evidence>
<evidence type="ECO:0000256" key="1">
    <source>
        <dbReference type="SAM" id="MobiDB-lite"/>
    </source>
</evidence>
<comment type="caution">
    <text evidence="2">The sequence shown here is derived from an EMBL/GenBank/DDBJ whole genome shotgun (WGS) entry which is preliminary data.</text>
</comment>
<feature type="region of interest" description="Disordered" evidence="1">
    <location>
        <begin position="25"/>
        <end position="53"/>
    </location>
</feature>
<gene>
    <name evidence="2" type="ORF">V6N12_069357</name>
</gene>
<dbReference type="Proteomes" id="UP001472677">
    <property type="component" value="Unassembled WGS sequence"/>
</dbReference>
<feature type="compositionally biased region" description="Polar residues" evidence="1">
    <location>
        <begin position="31"/>
        <end position="52"/>
    </location>
</feature>
<reference evidence="2 3" key="1">
    <citation type="journal article" date="2024" name="G3 (Bethesda)">
        <title>Genome assembly of Hibiscus sabdariffa L. provides insights into metabolisms of medicinal natural products.</title>
        <authorList>
            <person name="Kim T."/>
        </authorList>
    </citation>
    <scope>NUCLEOTIDE SEQUENCE [LARGE SCALE GENOMIC DNA]</scope>
    <source>
        <strain evidence="2">TK-2024</strain>
        <tissue evidence="2">Old leaves</tissue>
    </source>
</reference>
<dbReference type="EMBL" id="JBBPBM010000006">
    <property type="protein sequence ID" value="KAK8579022.1"/>
    <property type="molecule type" value="Genomic_DNA"/>
</dbReference>
<accession>A0ABR2FDS4</accession>
<proteinExistence type="predicted"/>
<evidence type="ECO:0000313" key="3">
    <source>
        <dbReference type="Proteomes" id="UP001472677"/>
    </source>
</evidence>
<protein>
    <submittedName>
        <fullName evidence="2">Uncharacterized protein</fullName>
    </submittedName>
</protein>
<name>A0ABR2FDS4_9ROSI</name>